<name>A0AAE1AJU8_9GAST</name>
<proteinExistence type="predicted"/>
<reference evidence="1" key="1">
    <citation type="journal article" date="2023" name="G3 (Bethesda)">
        <title>A reference genome for the long-term kleptoplast-retaining sea slug Elysia crispata morphotype clarki.</title>
        <authorList>
            <person name="Eastman K.E."/>
            <person name="Pendleton A.L."/>
            <person name="Shaikh M.A."/>
            <person name="Suttiyut T."/>
            <person name="Ogas R."/>
            <person name="Tomko P."/>
            <person name="Gavelis G."/>
            <person name="Widhalm J.R."/>
            <person name="Wisecaver J.H."/>
        </authorList>
    </citation>
    <scope>NUCLEOTIDE SEQUENCE</scope>
    <source>
        <strain evidence="1">ECLA1</strain>
    </source>
</reference>
<accession>A0AAE1AJU8</accession>
<dbReference type="EMBL" id="JAWDGP010001678">
    <property type="protein sequence ID" value="KAK3789159.1"/>
    <property type="molecule type" value="Genomic_DNA"/>
</dbReference>
<sequence>MWVGLNSIDHTTGINDVVTIWCCLDQISGISDVLMWAGLNFIDHTTGIDDVVTIWVGFQTSGRNDVVIMRVGLNHFQLVLSRPDQRYDWRGYICLRMIPQQSEQRNYQQICDRIGWKE</sequence>
<dbReference type="AlphaFoldDB" id="A0AAE1AJU8"/>
<organism evidence="1 2">
    <name type="scientific">Elysia crispata</name>
    <name type="common">lettuce slug</name>
    <dbReference type="NCBI Taxonomy" id="231223"/>
    <lineage>
        <taxon>Eukaryota</taxon>
        <taxon>Metazoa</taxon>
        <taxon>Spiralia</taxon>
        <taxon>Lophotrochozoa</taxon>
        <taxon>Mollusca</taxon>
        <taxon>Gastropoda</taxon>
        <taxon>Heterobranchia</taxon>
        <taxon>Euthyneura</taxon>
        <taxon>Panpulmonata</taxon>
        <taxon>Sacoglossa</taxon>
        <taxon>Placobranchoidea</taxon>
        <taxon>Plakobranchidae</taxon>
        <taxon>Elysia</taxon>
    </lineage>
</organism>
<keyword evidence="2" id="KW-1185">Reference proteome</keyword>
<protein>
    <submittedName>
        <fullName evidence="1">Uncharacterized protein</fullName>
    </submittedName>
</protein>
<dbReference type="Proteomes" id="UP001283361">
    <property type="component" value="Unassembled WGS sequence"/>
</dbReference>
<evidence type="ECO:0000313" key="2">
    <source>
        <dbReference type="Proteomes" id="UP001283361"/>
    </source>
</evidence>
<comment type="caution">
    <text evidence="1">The sequence shown here is derived from an EMBL/GenBank/DDBJ whole genome shotgun (WGS) entry which is preliminary data.</text>
</comment>
<gene>
    <name evidence="1" type="ORF">RRG08_001552</name>
</gene>
<evidence type="ECO:0000313" key="1">
    <source>
        <dbReference type="EMBL" id="KAK3789159.1"/>
    </source>
</evidence>